<accession>A0A251S2K1</accession>
<dbReference type="FunCoup" id="A0A251S2K1">
    <property type="interactions" value="1817"/>
</dbReference>
<dbReference type="PANTHER" id="PTHR35546">
    <property type="entry name" value="F-BOX PROTEIN INTERACTION DOMAIN PROTEIN-RELATED"/>
    <property type="match status" value="1"/>
</dbReference>
<proteinExistence type="predicted"/>
<protein>
    <submittedName>
        <fullName evidence="2">Putative F-box domain-containing protein</fullName>
    </submittedName>
</protein>
<dbReference type="Pfam" id="PF24750">
    <property type="entry name" value="b-prop_At3g26010-like"/>
    <property type="match status" value="1"/>
</dbReference>
<dbReference type="InterPro" id="IPR056592">
    <property type="entry name" value="Beta-prop_At3g26010-like"/>
</dbReference>
<dbReference type="STRING" id="4232.A0A251S2K1"/>
<dbReference type="NCBIfam" id="TIGR01640">
    <property type="entry name" value="F_box_assoc_1"/>
    <property type="match status" value="1"/>
</dbReference>
<keyword evidence="3" id="KW-1185">Reference proteome</keyword>
<evidence type="ECO:0000313" key="2">
    <source>
        <dbReference type="EMBL" id="OTF92769.1"/>
    </source>
</evidence>
<dbReference type="AlphaFoldDB" id="A0A251S2K1"/>
<dbReference type="InterPro" id="IPR017451">
    <property type="entry name" value="F-box-assoc_interact_dom"/>
</dbReference>
<dbReference type="InParanoid" id="A0A251S2K1"/>
<dbReference type="SUPFAM" id="SSF81383">
    <property type="entry name" value="F-box domain"/>
    <property type="match status" value="1"/>
</dbReference>
<dbReference type="InterPro" id="IPR055290">
    <property type="entry name" value="At3g26010-like"/>
</dbReference>
<feature type="domain" description="F-box protein At3g26010-like beta-propeller" evidence="1">
    <location>
        <begin position="44"/>
        <end position="274"/>
    </location>
</feature>
<evidence type="ECO:0000259" key="1">
    <source>
        <dbReference type="Pfam" id="PF24750"/>
    </source>
</evidence>
<evidence type="ECO:0000313" key="3">
    <source>
        <dbReference type="Proteomes" id="UP000215914"/>
    </source>
</evidence>
<dbReference type="OMA" id="MYSSETH"/>
<sequence>MEEDSDHQPTQSGALIGSNDDLLTEILLRLPVTSILRFKSVSKHWRLHLRHTHFTHSLYFYPDPRGIRIVQSCNGLLLCCTYRGTGIDARKYYVFNPTTKQFAVIPSLPGGLKVRRSILHMGLAFHPTDCVHYKLVCTRLVKPAKDLLQVQIYSSDTGKWKICPVTFHSSWLFFQQQGVYWNGAFYLVPSYDNHLHFKIEAQQWHTFPLPVEMTSLEWSTLYFGESRGHLHLIVCKNFLDYNTLHLNVYEMLSDHSGWFVKYQLQLPELWATFPEMTLYRYVFKVVDVVRGEKEEDTFMVLQIPRKFIRLS</sequence>
<dbReference type="Proteomes" id="UP000215914">
    <property type="component" value="Chromosome 16"/>
</dbReference>
<gene>
    <name evidence="2" type="ORF">HannXRQ_Chr16g0525541</name>
</gene>
<dbReference type="Gene3D" id="1.20.1280.50">
    <property type="match status" value="1"/>
</dbReference>
<reference evidence="3" key="1">
    <citation type="journal article" date="2017" name="Nature">
        <title>The sunflower genome provides insights into oil metabolism, flowering and Asterid evolution.</title>
        <authorList>
            <person name="Badouin H."/>
            <person name="Gouzy J."/>
            <person name="Grassa C.J."/>
            <person name="Murat F."/>
            <person name="Staton S.E."/>
            <person name="Cottret L."/>
            <person name="Lelandais-Briere C."/>
            <person name="Owens G.L."/>
            <person name="Carrere S."/>
            <person name="Mayjonade B."/>
            <person name="Legrand L."/>
            <person name="Gill N."/>
            <person name="Kane N.C."/>
            <person name="Bowers J.E."/>
            <person name="Hubner S."/>
            <person name="Bellec A."/>
            <person name="Berard A."/>
            <person name="Berges H."/>
            <person name="Blanchet N."/>
            <person name="Boniface M.C."/>
            <person name="Brunel D."/>
            <person name="Catrice O."/>
            <person name="Chaidir N."/>
            <person name="Claudel C."/>
            <person name="Donnadieu C."/>
            <person name="Faraut T."/>
            <person name="Fievet G."/>
            <person name="Helmstetter N."/>
            <person name="King M."/>
            <person name="Knapp S.J."/>
            <person name="Lai Z."/>
            <person name="Le Paslier M.C."/>
            <person name="Lippi Y."/>
            <person name="Lorenzon L."/>
            <person name="Mandel J.R."/>
            <person name="Marage G."/>
            <person name="Marchand G."/>
            <person name="Marquand E."/>
            <person name="Bret-Mestries E."/>
            <person name="Morien E."/>
            <person name="Nambeesan S."/>
            <person name="Nguyen T."/>
            <person name="Pegot-Espagnet P."/>
            <person name="Pouilly N."/>
            <person name="Raftis F."/>
            <person name="Sallet E."/>
            <person name="Schiex T."/>
            <person name="Thomas J."/>
            <person name="Vandecasteele C."/>
            <person name="Vares D."/>
            <person name="Vear F."/>
            <person name="Vautrin S."/>
            <person name="Crespi M."/>
            <person name="Mangin B."/>
            <person name="Burke J.M."/>
            <person name="Salse J."/>
            <person name="Munos S."/>
            <person name="Vincourt P."/>
            <person name="Rieseberg L.H."/>
            <person name="Langlade N.B."/>
        </authorList>
    </citation>
    <scope>NUCLEOTIDE SEQUENCE [LARGE SCALE GENOMIC DNA]</scope>
    <source>
        <strain evidence="3">cv. SF193</strain>
    </source>
</reference>
<dbReference type="PANTHER" id="PTHR35546:SF115">
    <property type="entry name" value="F-BOX DOMAIN-CONTAINING PROTEIN"/>
    <property type="match status" value="1"/>
</dbReference>
<name>A0A251S2K1_HELAN</name>
<organism evidence="2 3">
    <name type="scientific">Helianthus annuus</name>
    <name type="common">Common sunflower</name>
    <dbReference type="NCBI Taxonomy" id="4232"/>
    <lineage>
        <taxon>Eukaryota</taxon>
        <taxon>Viridiplantae</taxon>
        <taxon>Streptophyta</taxon>
        <taxon>Embryophyta</taxon>
        <taxon>Tracheophyta</taxon>
        <taxon>Spermatophyta</taxon>
        <taxon>Magnoliopsida</taxon>
        <taxon>eudicotyledons</taxon>
        <taxon>Gunneridae</taxon>
        <taxon>Pentapetalae</taxon>
        <taxon>asterids</taxon>
        <taxon>campanulids</taxon>
        <taxon>Asterales</taxon>
        <taxon>Asteraceae</taxon>
        <taxon>Asteroideae</taxon>
        <taxon>Heliantheae alliance</taxon>
        <taxon>Heliantheae</taxon>
        <taxon>Helianthus</taxon>
    </lineage>
</organism>
<dbReference type="EMBL" id="CM007905">
    <property type="protein sequence ID" value="OTF92769.1"/>
    <property type="molecule type" value="Genomic_DNA"/>
</dbReference>
<dbReference type="InterPro" id="IPR036047">
    <property type="entry name" value="F-box-like_dom_sf"/>
</dbReference>